<reference evidence="2 3" key="1">
    <citation type="submission" date="2019-03" db="EMBL/GenBank/DDBJ databases">
        <title>Genomic Encyclopedia of Type Strains, Phase IV (KMG-IV): sequencing the most valuable type-strain genomes for metagenomic binning, comparative biology and taxonomic classification.</title>
        <authorList>
            <person name="Goeker M."/>
        </authorList>
    </citation>
    <scope>NUCLEOTIDE SEQUENCE [LARGE SCALE GENOMIC DNA]</scope>
    <source>
        <strain evidence="2 3">DSM 45934</strain>
    </source>
</reference>
<organism evidence="2 3">
    <name type="scientific">Actinocrispum wychmicini</name>
    <dbReference type="NCBI Taxonomy" id="1213861"/>
    <lineage>
        <taxon>Bacteria</taxon>
        <taxon>Bacillati</taxon>
        <taxon>Actinomycetota</taxon>
        <taxon>Actinomycetes</taxon>
        <taxon>Pseudonocardiales</taxon>
        <taxon>Pseudonocardiaceae</taxon>
        <taxon>Actinocrispum</taxon>
    </lineage>
</organism>
<evidence type="ECO:0000256" key="1">
    <source>
        <dbReference type="SAM" id="SignalP"/>
    </source>
</evidence>
<feature type="chain" id="PRO_5020699752" evidence="1">
    <location>
        <begin position="32"/>
        <end position="108"/>
    </location>
</feature>
<sequence>MSIIKNRIATLLALPVLVAGGLLVGGASAQADPSQGYECDVVANALDVVTGTICTTVGSVPTTGLIFGEFFIDDGVTQYDCVGLLGPNFPTGEALLPAEVIGEGCTAV</sequence>
<feature type="signal peptide" evidence="1">
    <location>
        <begin position="1"/>
        <end position="31"/>
    </location>
</feature>
<dbReference type="AlphaFoldDB" id="A0A4R2KCV0"/>
<evidence type="ECO:0000313" key="3">
    <source>
        <dbReference type="Proteomes" id="UP000295680"/>
    </source>
</evidence>
<proteinExistence type="predicted"/>
<evidence type="ECO:0000313" key="2">
    <source>
        <dbReference type="EMBL" id="TCO64325.1"/>
    </source>
</evidence>
<name>A0A4R2KCV0_9PSEU</name>
<keyword evidence="1" id="KW-0732">Signal</keyword>
<dbReference type="Proteomes" id="UP000295680">
    <property type="component" value="Unassembled WGS sequence"/>
</dbReference>
<dbReference type="RefSeq" id="WP_132110013.1">
    <property type="nucleotide sequence ID" value="NZ_SLWS01000001.1"/>
</dbReference>
<gene>
    <name evidence="2" type="ORF">EV192_10192</name>
</gene>
<accession>A0A4R2KCV0</accession>
<dbReference type="EMBL" id="SLWS01000001">
    <property type="protein sequence ID" value="TCO64325.1"/>
    <property type="molecule type" value="Genomic_DNA"/>
</dbReference>
<comment type="caution">
    <text evidence="2">The sequence shown here is derived from an EMBL/GenBank/DDBJ whole genome shotgun (WGS) entry which is preliminary data.</text>
</comment>
<protein>
    <submittedName>
        <fullName evidence="2">Uncharacterized protein</fullName>
    </submittedName>
</protein>
<keyword evidence="3" id="KW-1185">Reference proteome</keyword>